<proteinExistence type="predicted"/>
<organism evidence="2 3">
    <name type="scientific">Endocarpon pusillum</name>
    <dbReference type="NCBI Taxonomy" id="364733"/>
    <lineage>
        <taxon>Eukaryota</taxon>
        <taxon>Fungi</taxon>
        <taxon>Dikarya</taxon>
        <taxon>Ascomycota</taxon>
        <taxon>Pezizomycotina</taxon>
        <taxon>Eurotiomycetes</taxon>
        <taxon>Chaetothyriomycetidae</taxon>
        <taxon>Verrucariales</taxon>
        <taxon>Verrucariaceae</taxon>
        <taxon>Endocarpon</taxon>
    </lineage>
</organism>
<evidence type="ECO:0000313" key="2">
    <source>
        <dbReference type="EMBL" id="KAF7506758.1"/>
    </source>
</evidence>
<feature type="compositionally biased region" description="Basic and acidic residues" evidence="1">
    <location>
        <begin position="317"/>
        <end position="329"/>
    </location>
</feature>
<sequence>MDSPPPYQEHSPCAKSNKHHESQEANIGSPVTLSSEGRASILNTNHNDRKAFLCSQLSMSFDEAKEIFSNVPLSKSTYPRGRFHSCNGKVCNTNGERFQKYRKEDGNISHELISTVTLFWAPSNPIVQATNKGIFTLDRLLTGLYGLDLPICPHLRLNQDFVLRRFNPGCLMTKNPKTGSCTCPDLADHLSGIPTTPRPKLCKNVGRCPVCWDQGVTIGYVLFWRESMFKYRQKQVALTVGLIRDFGSLENADDPAWLASSMKSCELEYMVDIWQDYEKYALRLCSQWFESLCIPSEPMISSAMDPLADKVAPPPKTNREPRTSVEKKSSALKRITENLFSALQRLRNSLSSEETDWDLESASSTAPKPS</sequence>
<feature type="region of interest" description="Disordered" evidence="1">
    <location>
        <begin position="350"/>
        <end position="370"/>
    </location>
</feature>
<feature type="region of interest" description="Disordered" evidence="1">
    <location>
        <begin position="1"/>
        <end position="33"/>
    </location>
</feature>
<feature type="compositionally biased region" description="Polar residues" evidence="1">
    <location>
        <begin position="24"/>
        <end position="33"/>
    </location>
</feature>
<dbReference type="Proteomes" id="UP000606974">
    <property type="component" value="Unassembled WGS sequence"/>
</dbReference>
<comment type="caution">
    <text evidence="2">The sequence shown here is derived from an EMBL/GenBank/DDBJ whole genome shotgun (WGS) entry which is preliminary data.</text>
</comment>
<feature type="compositionally biased region" description="Polar residues" evidence="1">
    <location>
        <begin position="361"/>
        <end position="370"/>
    </location>
</feature>
<gene>
    <name evidence="2" type="ORF">GJ744_011482</name>
</gene>
<evidence type="ECO:0000256" key="1">
    <source>
        <dbReference type="SAM" id="MobiDB-lite"/>
    </source>
</evidence>
<keyword evidence="3" id="KW-1185">Reference proteome</keyword>
<evidence type="ECO:0000313" key="3">
    <source>
        <dbReference type="Proteomes" id="UP000606974"/>
    </source>
</evidence>
<reference evidence="2" key="1">
    <citation type="submission" date="2020-02" db="EMBL/GenBank/DDBJ databases">
        <authorList>
            <person name="Palmer J.M."/>
        </authorList>
    </citation>
    <scope>NUCLEOTIDE SEQUENCE</scope>
    <source>
        <strain evidence="2">EPUS1.4</strain>
        <tissue evidence="2">Thallus</tissue>
    </source>
</reference>
<dbReference type="EMBL" id="JAACFV010000081">
    <property type="protein sequence ID" value="KAF7506758.1"/>
    <property type="molecule type" value="Genomic_DNA"/>
</dbReference>
<accession>A0A8H7E3H5</accession>
<feature type="region of interest" description="Disordered" evidence="1">
    <location>
        <begin position="305"/>
        <end position="330"/>
    </location>
</feature>
<protein>
    <submittedName>
        <fullName evidence="2">Uncharacterized protein</fullName>
    </submittedName>
</protein>
<dbReference type="OrthoDB" id="10471930at2759"/>
<dbReference type="AlphaFoldDB" id="A0A8H7E3H5"/>
<name>A0A8H7E3H5_9EURO</name>